<accession>A0A4Q7W1F0</accession>
<dbReference type="Proteomes" id="UP000293671">
    <property type="component" value="Unassembled WGS sequence"/>
</dbReference>
<proteinExistence type="predicted"/>
<dbReference type="RefSeq" id="WP_207224997.1">
    <property type="nucleotide sequence ID" value="NZ_SHKP01000004.1"/>
</dbReference>
<organism evidence="2 3">
    <name type="scientific">Rivibacter subsaxonicus</name>
    <dbReference type="NCBI Taxonomy" id="457575"/>
    <lineage>
        <taxon>Bacteria</taxon>
        <taxon>Pseudomonadati</taxon>
        <taxon>Pseudomonadota</taxon>
        <taxon>Betaproteobacteria</taxon>
        <taxon>Burkholderiales</taxon>
        <taxon>Rivibacter</taxon>
    </lineage>
</organism>
<keyword evidence="3" id="KW-1185">Reference proteome</keyword>
<dbReference type="InterPro" id="IPR036909">
    <property type="entry name" value="Cyt_c-like_dom_sf"/>
</dbReference>
<feature type="region of interest" description="Disordered" evidence="1">
    <location>
        <begin position="160"/>
        <end position="179"/>
    </location>
</feature>
<name>A0A4Q7W1F0_9BURK</name>
<evidence type="ECO:0008006" key="4">
    <source>
        <dbReference type="Google" id="ProtNLM"/>
    </source>
</evidence>
<dbReference type="EMBL" id="SHKP01000004">
    <property type="protein sequence ID" value="RZU02960.1"/>
    <property type="molecule type" value="Genomic_DNA"/>
</dbReference>
<dbReference type="AlphaFoldDB" id="A0A4Q7W1F0"/>
<comment type="caution">
    <text evidence="2">The sequence shown here is derived from an EMBL/GenBank/DDBJ whole genome shotgun (WGS) entry which is preliminary data.</text>
</comment>
<gene>
    <name evidence="2" type="ORF">EV670_0991</name>
</gene>
<dbReference type="Gene3D" id="1.10.760.10">
    <property type="entry name" value="Cytochrome c-like domain"/>
    <property type="match status" value="1"/>
</dbReference>
<reference evidence="2 3" key="1">
    <citation type="submission" date="2019-02" db="EMBL/GenBank/DDBJ databases">
        <title>Genomic Encyclopedia of Type Strains, Phase IV (KMG-IV): sequencing the most valuable type-strain genomes for metagenomic binning, comparative biology and taxonomic classification.</title>
        <authorList>
            <person name="Goeker M."/>
        </authorList>
    </citation>
    <scope>NUCLEOTIDE SEQUENCE [LARGE SCALE GENOMIC DNA]</scope>
    <source>
        <strain evidence="2 3">DSM 19570</strain>
    </source>
</reference>
<evidence type="ECO:0000256" key="1">
    <source>
        <dbReference type="SAM" id="MobiDB-lite"/>
    </source>
</evidence>
<dbReference type="GO" id="GO:0020037">
    <property type="term" value="F:heme binding"/>
    <property type="evidence" value="ECO:0007669"/>
    <property type="project" value="InterPro"/>
</dbReference>
<protein>
    <recommendedName>
        <fullName evidence="4">Cytochrome c domain-containing protein</fullName>
    </recommendedName>
</protein>
<dbReference type="SUPFAM" id="SSF46626">
    <property type="entry name" value="Cytochrome c"/>
    <property type="match status" value="1"/>
</dbReference>
<evidence type="ECO:0000313" key="2">
    <source>
        <dbReference type="EMBL" id="RZU02960.1"/>
    </source>
</evidence>
<dbReference type="GO" id="GO:0009055">
    <property type="term" value="F:electron transfer activity"/>
    <property type="evidence" value="ECO:0007669"/>
    <property type="project" value="InterPro"/>
</dbReference>
<sequence>MNFIRRGLGATAVLLVQAAPWVVLVAEGLTPPPALAQQTASAKGASAERQALVDHGRYLVRITGCNDCHTPGYLANAGKVDEKLWLTGDSFGWRGPWGTTYPSNLRLYMQQHNEASWLRTARSFQPRPPMPWFNLHAMSDADLRAIYHYVRALGPAGQPAPAYLPPGQEPKGPFASFPG</sequence>
<evidence type="ECO:0000313" key="3">
    <source>
        <dbReference type="Proteomes" id="UP000293671"/>
    </source>
</evidence>